<dbReference type="InterPro" id="IPR003959">
    <property type="entry name" value="ATPase_AAA_core"/>
</dbReference>
<dbReference type="Pfam" id="PF00004">
    <property type="entry name" value="AAA"/>
    <property type="match status" value="1"/>
</dbReference>
<evidence type="ECO:0000256" key="1">
    <source>
        <dbReference type="ARBA" id="ARBA00006914"/>
    </source>
</evidence>
<dbReference type="EMBL" id="JBHULX010000022">
    <property type="protein sequence ID" value="MFD2591735.1"/>
    <property type="molecule type" value="Genomic_DNA"/>
</dbReference>
<dbReference type="PANTHER" id="PTHR23073">
    <property type="entry name" value="26S PROTEASOME REGULATORY SUBUNIT"/>
    <property type="match status" value="1"/>
</dbReference>
<keyword evidence="6" id="KW-1185">Reference proteome</keyword>
<evidence type="ECO:0000256" key="2">
    <source>
        <dbReference type="ARBA" id="ARBA00022741"/>
    </source>
</evidence>
<evidence type="ECO:0000313" key="6">
    <source>
        <dbReference type="Proteomes" id="UP001597459"/>
    </source>
</evidence>
<keyword evidence="3" id="KW-0067">ATP-binding</keyword>
<comment type="similarity">
    <text evidence="1">Belongs to the AAA ATPase family.</text>
</comment>
<dbReference type="RefSeq" id="WP_378253436.1">
    <property type="nucleotide sequence ID" value="NZ_JBHSJV010000001.1"/>
</dbReference>
<dbReference type="Gene3D" id="3.40.50.300">
    <property type="entry name" value="P-loop containing nucleotide triphosphate hydrolases"/>
    <property type="match status" value="1"/>
</dbReference>
<protein>
    <submittedName>
        <fullName evidence="5">AAA family ATPase</fullName>
    </submittedName>
</protein>
<dbReference type="SMART" id="SM00382">
    <property type="entry name" value="AAA"/>
    <property type="match status" value="1"/>
</dbReference>
<dbReference type="InterPro" id="IPR050221">
    <property type="entry name" value="26S_Proteasome_ATPase"/>
</dbReference>
<proteinExistence type="inferred from homology"/>
<sequence>MTLSDLYFEEEGTVDLNDITFDAEGKEKIDQFIKEYSHAEALKQYNLPINNKLFFFGHTGCGKTMTAKALAKALGKKIIVVNLGAIVSSRLGETAKNITTLFKKVTRQGSILFLDEFDSLGKIRDYDDTDSSEMKRIVNTLIQLIDYLPDNAIIIAATNQSHVIDTALLRRFEIKIHFQLPHHQLLDSYYNHILDKYPAKFRNIKREYDISFAEAKVLAINAVKKQVIEEEEKKKAALININITN</sequence>
<dbReference type="CDD" id="cd19481">
    <property type="entry name" value="RecA-like_protease"/>
    <property type="match status" value="1"/>
</dbReference>
<gene>
    <name evidence="5" type="ORF">ACFSTE_12925</name>
</gene>
<comment type="caution">
    <text evidence="5">The sequence shown here is derived from an EMBL/GenBank/DDBJ whole genome shotgun (WGS) entry which is preliminary data.</text>
</comment>
<dbReference type="InterPro" id="IPR027417">
    <property type="entry name" value="P-loop_NTPase"/>
</dbReference>
<accession>A0ABW5NBD8</accession>
<keyword evidence="2" id="KW-0547">Nucleotide-binding</keyword>
<name>A0ABW5NBD8_9FLAO</name>
<dbReference type="InterPro" id="IPR003593">
    <property type="entry name" value="AAA+_ATPase"/>
</dbReference>
<dbReference type="SUPFAM" id="SSF52540">
    <property type="entry name" value="P-loop containing nucleoside triphosphate hydrolases"/>
    <property type="match status" value="1"/>
</dbReference>
<reference evidence="6" key="1">
    <citation type="journal article" date="2019" name="Int. J. Syst. Evol. Microbiol.">
        <title>The Global Catalogue of Microorganisms (GCM) 10K type strain sequencing project: providing services to taxonomists for standard genome sequencing and annotation.</title>
        <authorList>
            <consortium name="The Broad Institute Genomics Platform"/>
            <consortium name="The Broad Institute Genome Sequencing Center for Infectious Disease"/>
            <person name="Wu L."/>
            <person name="Ma J."/>
        </authorList>
    </citation>
    <scope>NUCLEOTIDE SEQUENCE [LARGE SCALE GENOMIC DNA]</scope>
    <source>
        <strain evidence="6">KCTC 42423</strain>
    </source>
</reference>
<dbReference type="Proteomes" id="UP001597459">
    <property type="component" value="Unassembled WGS sequence"/>
</dbReference>
<organism evidence="5 6">
    <name type="scientific">Aquimarina hainanensis</name>
    <dbReference type="NCBI Taxonomy" id="1578017"/>
    <lineage>
        <taxon>Bacteria</taxon>
        <taxon>Pseudomonadati</taxon>
        <taxon>Bacteroidota</taxon>
        <taxon>Flavobacteriia</taxon>
        <taxon>Flavobacteriales</taxon>
        <taxon>Flavobacteriaceae</taxon>
        <taxon>Aquimarina</taxon>
    </lineage>
</organism>
<feature type="domain" description="AAA+ ATPase" evidence="4">
    <location>
        <begin position="49"/>
        <end position="182"/>
    </location>
</feature>
<evidence type="ECO:0000259" key="4">
    <source>
        <dbReference type="SMART" id="SM00382"/>
    </source>
</evidence>
<evidence type="ECO:0000256" key="3">
    <source>
        <dbReference type="ARBA" id="ARBA00022840"/>
    </source>
</evidence>
<evidence type="ECO:0000313" key="5">
    <source>
        <dbReference type="EMBL" id="MFD2591735.1"/>
    </source>
</evidence>